<evidence type="ECO:0000256" key="3">
    <source>
        <dbReference type="ARBA" id="ARBA00022475"/>
    </source>
</evidence>
<keyword evidence="6 7" id="KW-0472">Membrane</keyword>
<evidence type="ECO:0000313" key="9">
    <source>
        <dbReference type="Proteomes" id="UP001368500"/>
    </source>
</evidence>
<proteinExistence type="inferred from homology"/>
<keyword evidence="9" id="KW-1185">Reference proteome</keyword>
<sequence>MSPADWMDLVWRHLSLSLLAVGGAITLAPALHDFHVREHHWLSDGDFAQAVTLAQAAPGPNALFIALLGWQAGLATATTHGAGPALALLHGLMAALLSLAAILLPSSLLTLTLTRWTQRHRQHLAVRAFRQGMSPLVIGVLLATSTLLLRGQTVAPVGAMADASGSAGVAAVAPATAASGAGALAALSTVTWHHAAPWAIAATVALLVLRSRVHMLWLLGAGALAGGLGWL</sequence>
<comment type="caution">
    <text evidence="8">The sequence shown here is derived from an EMBL/GenBank/DDBJ whole genome shotgun (WGS) entry which is preliminary data.</text>
</comment>
<evidence type="ECO:0000256" key="1">
    <source>
        <dbReference type="ARBA" id="ARBA00004651"/>
    </source>
</evidence>
<protein>
    <submittedName>
        <fullName evidence="8">Chromate transporter</fullName>
    </submittedName>
</protein>
<feature type="transmembrane region" description="Helical" evidence="7">
    <location>
        <begin position="213"/>
        <end position="230"/>
    </location>
</feature>
<dbReference type="InterPro" id="IPR052518">
    <property type="entry name" value="CHR_Transporter"/>
</dbReference>
<keyword evidence="5 7" id="KW-1133">Transmembrane helix</keyword>
<keyword evidence="3" id="KW-1003">Cell membrane</keyword>
<dbReference type="InterPro" id="IPR003370">
    <property type="entry name" value="Chromate_transpt"/>
</dbReference>
<evidence type="ECO:0000256" key="2">
    <source>
        <dbReference type="ARBA" id="ARBA00005262"/>
    </source>
</evidence>
<reference evidence="8 9" key="1">
    <citation type="submission" date="2024-04" db="EMBL/GenBank/DDBJ databases">
        <title>Novel species of the genus Ideonella isolated from streams.</title>
        <authorList>
            <person name="Lu H."/>
        </authorList>
    </citation>
    <scope>NUCLEOTIDE SEQUENCE [LARGE SCALE GENOMIC DNA]</scope>
    <source>
        <strain evidence="8 9">BYS139W</strain>
    </source>
</reference>
<evidence type="ECO:0000256" key="6">
    <source>
        <dbReference type="ARBA" id="ARBA00023136"/>
    </source>
</evidence>
<dbReference type="Proteomes" id="UP001368500">
    <property type="component" value="Unassembled WGS sequence"/>
</dbReference>
<comment type="subcellular location">
    <subcellularLocation>
        <location evidence="1">Cell membrane</location>
        <topology evidence="1">Multi-pass membrane protein</topology>
    </subcellularLocation>
</comment>
<feature type="transmembrane region" description="Helical" evidence="7">
    <location>
        <begin position="87"/>
        <end position="111"/>
    </location>
</feature>
<evidence type="ECO:0000256" key="7">
    <source>
        <dbReference type="SAM" id="Phobius"/>
    </source>
</evidence>
<name>A0ABU9BEA3_9BURK</name>
<organism evidence="8 9">
    <name type="scientific">Pseudaquabacterium rugosum</name>
    <dbReference type="NCBI Taxonomy" id="2984194"/>
    <lineage>
        <taxon>Bacteria</taxon>
        <taxon>Pseudomonadati</taxon>
        <taxon>Pseudomonadota</taxon>
        <taxon>Betaproteobacteria</taxon>
        <taxon>Burkholderiales</taxon>
        <taxon>Sphaerotilaceae</taxon>
        <taxon>Pseudaquabacterium</taxon>
    </lineage>
</organism>
<keyword evidence="4 7" id="KW-0812">Transmembrane</keyword>
<dbReference type="EMBL" id="JBBUTF010000011">
    <property type="protein sequence ID" value="MEK8026938.1"/>
    <property type="molecule type" value="Genomic_DNA"/>
</dbReference>
<dbReference type="Pfam" id="PF02417">
    <property type="entry name" value="Chromate_transp"/>
    <property type="match status" value="1"/>
</dbReference>
<feature type="transmembrane region" description="Helical" evidence="7">
    <location>
        <begin position="132"/>
        <end position="149"/>
    </location>
</feature>
<evidence type="ECO:0000313" key="8">
    <source>
        <dbReference type="EMBL" id="MEK8026938.1"/>
    </source>
</evidence>
<accession>A0ABU9BEA3</accession>
<dbReference type="PANTHER" id="PTHR43663:SF1">
    <property type="entry name" value="CHROMATE TRANSPORTER"/>
    <property type="match status" value="1"/>
</dbReference>
<dbReference type="PANTHER" id="PTHR43663">
    <property type="entry name" value="CHROMATE TRANSPORT PROTEIN-RELATED"/>
    <property type="match status" value="1"/>
</dbReference>
<comment type="similarity">
    <text evidence="2">Belongs to the chromate ion transporter (CHR) (TC 2.A.51) family.</text>
</comment>
<gene>
    <name evidence="8" type="ORF">AACH11_13285</name>
</gene>
<feature type="transmembrane region" description="Helical" evidence="7">
    <location>
        <begin position="169"/>
        <end position="192"/>
    </location>
</feature>
<evidence type="ECO:0000256" key="4">
    <source>
        <dbReference type="ARBA" id="ARBA00022692"/>
    </source>
</evidence>
<dbReference type="RefSeq" id="WP_341374721.1">
    <property type="nucleotide sequence ID" value="NZ_JBBUTF010000011.1"/>
</dbReference>
<evidence type="ECO:0000256" key="5">
    <source>
        <dbReference type="ARBA" id="ARBA00022989"/>
    </source>
</evidence>